<name>A0A892ZFF3_9NEIS</name>
<evidence type="ECO:0000313" key="2">
    <source>
        <dbReference type="EMBL" id="QRQ82165.1"/>
    </source>
</evidence>
<feature type="signal peptide" evidence="1">
    <location>
        <begin position="1"/>
        <end position="21"/>
    </location>
</feature>
<evidence type="ECO:0000256" key="1">
    <source>
        <dbReference type="SAM" id="SignalP"/>
    </source>
</evidence>
<dbReference type="RefSeq" id="WP_230339459.1">
    <property type="nucleotide sequence ID" value="NZ_CP069798.1"/>
</dbReference>
<accession>A0A892ZFF3</accession>
<gene>
    <name evidence="2" type="ORF">JQU52_01665</name>
</gene>
<sequence length="152" mass="16451">MQAINKILFTAILALPLLASAQGLKLQKSADDADYYDGQITVRGQYTRNLNDEILGDAVCFNVDDADAALIPRRGGDARSAWFCFSNQDTAVNTFKLGNKPPRGYCGHQGRATVTVNQYVVYAGESEGTDVAKLVSARGISKAQPVRCYQGE</sequence>
<feature type="chain" id="PRO_5034457828" evidence="1">
    <location>
        <begin position="22"/>
        <end position="152"/>
    </location>
</feature>
<evidence type="ECO:0000313" key="3">
    <source>
        <dbReference type="Proteomes" id="UP000653156"/>
    </source>
</evidence>
<dbReference type="EMBL" id="CP069798">
    <property type="protein sequence ID" value="QRQ82165.1"/>
    <property type="molecule type" value="Genomic_DNA"/>
</dbReference>
<dbReference type="KEGG" id="ptes:JQU52_01665"/>
<organism evidence="2 3">
    <name type="scientific">Paralysiella testudinis</name>
    <dbReference type="NCBI Taxonomy" id="2809020"/>
    <lineage>
        <taxon>Bacteria</taxon>
        <taxon>Pseudomonadati</taxon>
        <taxon>Pseudomonadota</taxon>
        <taxon>Betaproteobacteria</taxon>
        <taxon>Neisseriales</taxon>
        <taxon>Neisseriaceae</taxon>
        <taxon>Paralysiella</taxon>
    </lineage>
</organism>
<dbReference type="Proteomes" id="UP000653156">
    <property type="component" value="Chromosome"/>
</dbReference>
<reference evidence="2" key="1">
    <citation type="submission" date="2021-02" db="EMBL/GenBank/DDBJ databases">
        <title>Neisseriaceae sp. 26B isolated from the cloaca of a Common Toad-headed Turtle (Mesoclemmys nasuta).</title>
        <authorList>
            <person name="Spergser J."/>
            <person name="Busse H.-J."/>
        </authorList>
    </citation>
    <scope>NUCLEOTIDE SEQUENCE</scope>
    <source>
        <strain evidence="2">26B</strain>
    </source>
</reference>
<protein>
    <submittedName>
        <fullName evidence="2">Uncharacterized protein</fullName>
    </submittedName>
</protein>
<dbReference type="AlphaFoldDB" id="A0A892ZFF3"/>
<proteinExistence type="predicted"/>
<keyword evidence="1" id="KW-0732">Signal</keyword>
<keyword evidence="3" id="KW-1185">Reference proteome</keyword>